<dbReference type="GO" id="GO:0006508">
    <property type="term" value="P:proteolysis"/>
    <property type="evidence" value="ECO:0007669"/>
    <property type="project" value="UniProtKB-KW"/>
</dbReference>
<dbReference type="SMART" id="SM00235">
    <property type="entry name" value="ZnMc"/>
    <property type="match status" value="1"/>
</dbReference>
<dbReference type="CDD" id="cd04280">
    <property type="entry name" value="ZnMc_astacin_like"/>
    <property type="match status" value="1"/>
</dbReference>
<organism evidence="12 13">
    <name type="scientific">Plectus sambesii</name>
    <dbReference type="NCBI Taxonomy" id="2011161"/>
    <lineage>
        <taxon>Eukaryota</taxon>
        <taxon>Metazoa</taxon>
        <taxon>Ecdysozoa</taxon>
        <taxon>Nematoda</taxon>
        <taxon>Chromadorea</taxon>
        <taxon>Plectida</taxon>
        <taxon>Plectina</taxon>
        <taxon>Plectoidea</taxon>
        <taxon>Plectidae</taxon>
        <taxon>Plectus</taxon>
    </lineage>
</organism>
<dbReference type="PRINTS" id="PR00480">
    <property type="entry name" value="ASTACIN"/>
</dbReference>
<dbReference type="PROSITE" id="PS51864">
    <property type="entry name" value="ASTACIN"/>
    <property type="match status" value="1"/>
</dbReference>
<feature type="binding site" evidence="9">
    <location>
        <position position="166"/>
    </location>
    <ligand>
        <name>Zn(2+)</name>
        <dbReference type="ChEBI" id="CHEBI:29105"/>
        <note>catalytic</note>
    </ligand>
</feature>
<dbReference type="EC" id="3.4.24.-" evidence="10"/>
<evidence type="ECO:0000256" key="10">
    <source>
        <dbReference type="RuleBase" id="RU361183"/>
    </source>
</evidence>
<reference evidence="13" key="1">
    <citation type="submission" date="2022-11" db="UniProtKB">
        <authorList>
            <consortium name="WormBaseParasite"/>
        </authorList>
    </citation>
    <scope>IDENTIFICATION</scope>
</reference>
<keyword evidence="12" id="KW-1185">Reference proteome</keyword>
<dbReference type="PANTHER" id="PTHR10127">
    <property type="entry name" value="DISCOIDIN, CUB, EGF, LAMININ , AND ZINC METALLOPROTEASE DOMAIN CONTAINING"/>
    <property type="match status" value="1"/>
</dbReference>
<protein>
    <recommendedName>
        <fullName evidence="10">Metalloendopeptidase</fullName>
        <ecNumber evidence="10">3.4.24.-</ecNumber>
    </recommendedName>
</protein>
<dbReference type="Pfam" id="PF01400">
    <property type="entry name" value="Astacin"/>
    <property type="match status" value="1"/>
</dbReference>
<feature type="binding site" evidence="9">
    <location>
        <position position="176"/>
    </location>
    <ligand>
        <name>Zn(2+)</name>
        <dbReference type="ChEBI" id="CHEBI:29105"/>
        <note>catalytic</note>
    </ligand>
</feature>
<keyword evidence="8" id="KW-0325">Glycoprotein</keyword>
<evidence type="ECO:0000256" key="8">
    <source>
        <dbReference type="ARBA" id="ARBA00023180"/>
    </source>
</evidence>
<keyword evidence="6 9" id="KW-0482">Metalloprotease</keyword>
<dbReference type="InterPro" id="IPR001506">
    <property type="entry name" value="Peptidase_M12A"/>
</dbReference>
<evidence type="ECO:0000256" key="6">
    <source>
        <dbReference type="ARBA" id="ARBA00023049"/>
    </source>
</evidence>
<accession>A0A914VRH6</accession>
<keyword evidence="2 9" id="KW-0645">Protease</keyword>
<name>A0A914VRH6_9BILA</name>
<evidence type="ECO:0000256" key="4">
    <source>
        <dbReference type="ARBA" id="ARBA00022801"/>
    </source>
</evidence>
<feature type="binding site" evidence="9">
    <location>
        <position position="170"/>
    </location>
    <ligand>
        <name>Zn(2+)</name>
        <dbReference type="ChEBI" id="CHEBI:29105"/>
        <note>catalytic</note>
    </ligand>
</feature>
<keyword evidence="5 9" id="KW-0862">Zinc</keyword>
<comment type="caution">
    <text evidence="9">Lacks conserved residue(s) required for the propagation of feature annotation.</text>
</comment>
<keyword evidence="3 9" id="KW-0479">Metal-binding</keyword>
<dbReference type="AlphaFoldDB" id="A0A914VRH6"/>
<evidence type="ECO:0000313" key="13">
    <source>
        <dbReference type="WBParaSite" id="PSAMB.scaffold2400size23415.g17677.t1"/>
    </source>
</evidence>
<evidence type="ECO:0000259" key="11">
    <source>
        <dbReference type="PROSITE" id="PS51864"/>
    </source>
</evidence>
<evidence type="ECO:0000256" key="3">
    <source>
        <dbReference type="ARBA" id="ARBA00022723"/>
    </source>
</evidence>
<keyword evidence="1" id="KW-0245">EGF-like domain</keyword>
<keyword evidence="4 9" id="KW-0378">Hydrolase</keyword>
<dbReference type="GO" id="GO:0018996">
    <property type="term" value="P:molting cycle, collagen and cuticulin-based cuticle"/>
    <property type="evidence" value="ECO:0007669"/>
    <property type="project" value="UniProtKB-ARBA"/>
</dbReference>
<dbReference type="SUPFAM" id="SSF55486">
    <property type="entry name" value="Metalloproteases ('zincins'), catalytic domain"/>
    <property type="match status" value="1"/>
</dbReference>
<evidence type="ECO:0000256" key="7">
    <source>
        <dbReference type="ARBA" id="ARBA00023157"/>
    </source>
</evidence>
<dbReference type="GO" id="GO:0004222">
    <property type="term" value="F:metalloendopeptidase activity"/>
    <property type="evidence" value="ECO:0007669"/>
    <property type="project" value="UniProtKB-UniRule"/>
</dbReference>
<evidence type="ECO:0000313" key="12">
    <source>
        <dbReference type="Proteomes" id="UP000887566"/>
    </source>
</evidence>
<dbReference type="GO" id="GO:0008270">
    <property type="term" value="F:zinc ion binding"/>
    <property type="evidence" value="ECO:0007669"/>
    <property type="project" value="UniProtKB-UniRule"/>
</dbReference>
<dbReference type="InterPro" id="IPR024079">
    <property type="entry name" value="MetalloPept_cat_dom_sf"/>
</dbReference>
<sequence length="479" mass="54592">MRRKVIQEYAGRTLKRIPQNPEYNVVEGQPQTIPQINVDMTDYLYQSDIVLPPDHLDSLLPPTLNSNNRRKRKATTVAAWKWPTSSTGFIPYFLDASLTQRKKDVITQALQFWQENTCVTFKLNGAGKNSLLFFSGGGCYSYVGMIGGQQQISIGDGCEYFGIVTHEVAHALGFYHEQARYDRAPFISLNLANILAGSEDNFNIQTAMNFYGIPYEYGSIMHYSSTDFSKNVSIPTVVATDPYYQQTMGQGKGPSFLDVLEMNRYYGCDNACSSAKLIVCQNGGYQDPKNCSLCKCPSGFGGQFCDQVQPADNGNCGGVLVATSKWTTYHHTVYHFNFYNNDETHHNSYHNIYYHFNSCNFNCIDTCYNKTSVNNYDNTIGDNENNHNNLYFNYSIYNCRNANINVDNDANDYSGSSNFHHTWSGNNNYKYYCNYNICFNQNNSTRSGKHYCHNNDCCQRRSYDDDYCNHNDYNSKSNQ</sequence>
<dbReference type="FunFam" id="3.40.390.10:FF:000028">
    <property type="entry name" value="Zinc metalloproteinase"/>
    <property type="match status" value="1"/>
</dbReference>
<evidence type="ECO:0000256" key="9">
    <source>
        <dbReference type="PROSITE-ProRule" id="PRU01211"/>
    </source>
</evidence>
<keyword evidence="7" id="KW-1015">Disulfide bond</keyword>
<dbReference type="Proteomes" id="UP000887566">
    <property type="component" value="Unplaced"/>
</dbReference>
<proteinExistence type="predicted"/>
<evidence type="ECO:0000256" key="5">
    <source>
        <dbReference type="ARBA" id="ARBA00022833"/>
    </source>
</evidence>
<dbReference type="InterPro" id="IPR006026">
    <property type="entry name" value="Peptidase_Metallo"/>
</dbReference>
<evidence type="ECO:0000256" key="1">
    <source>
        <dbReference type="ARBA" id="ARBA00022536"/>
    </source>
</evidence>
<dbReference type="PANTHER" id="PTHR10127:SF891">
    <property type="entry name" value="ZINC METALLOPROTEINASE NAS-29"/>
    <property type="match status" value="1"/>
</dbReference>
<comment type="cofactor">
    <cofactor evidence="9 10">
        <name>Zn(2+)</name>
        <dbReference type="ChEBI" id="CHEBI:29105"/>
    </cofactor>
    <text evidence="9 10">Binds 1 zinc ion per subunit.</text>
</comment>
<dbReference type="WBParaSite" id="PSAMB.scaffold2400size23415.g17677.t1">
    <property type="protein sequence ID" value="PSAMB.scaffold2400size23415.g17677.t1"/>
    <property type="gene ID" value="PSAMB.scaffold2400size23415.g17677"/>
</dbReference>
<dbReference type="InterPro" id="IPR034035">
    <property type="entry name" value="Astacin-like_dom"/>
</dbReference>
<feature type="domain" description="Peptidase M12A" evidence="11">
    <location>
        <begin position="73"/>
        <end position="269"/>
    </location>
</feature>
<dbReference type="Gene3D" id="3.40.390.10">
    <property type="entry name" value="Collagenase (Catalytic Domain)"/>
    <property type="match status" value="1"/>
</dbReference>
<evidence type="ECO:0000256" key="2">
    <source>
        <dbReference type="ARBA" id="ARBA00022670"/>
    </source>
</evidence>
<feature type="active site" evidence="9">
    <location>
        <position position="167"/>
    </location>
</feature>